<dbReference type="AlphaFoldDB" id="A0A2Z6RCZ6"/>
<evidence type="ECO:0000313" key="1">
    <source>
        <dbReference type="EMBL" id="GBB98832.1"/>
    </source>
</evidence>
<keyword evidence="3" id="KW-1185">Reference proteome</keyword>
<evidence type="ECO:0000313" key="2">
    <source>
        <dbReference type="EMBL" id="GES87842.1"/>
    </source>
</evidence>
<gene>
    <name evidence="2" type="ORF">RCL2_001481400</name>
    <name evidence="1" type="ORF">RclHR1_33350001</name>
</gene>
<organism evidence="1 3">
    <name type="scientific">Rhizophagus clarus</name>
    <dbReference type="NCBI Taxonomy" id="94130"/>
    <lineage>
        <taxon>Eukaryota</taxon>
        <taxon>Fungi</taxon>
        <taxon>Fungi incertae sedis</taxon>
        <taxon>Mucoromycota</taxon>
        <taxon>Glomeromycotina</taxon>
        <taxon>Glomeromycetes</taxon>
        <taxon>Glomerales</taxon>
        <taxon>Glomeraceae</taxon>
        <taxon>Rhizophagus</taxon>
    </lineage>
</organism>
<sequence length="156" mass="18390">MNQILVIYVLILNDNYYNVSGMVIDFDGKVLDRINIKSIPYLLLKPRPFRLTLNINREKGFIIFDNIERYYSHTSAISWQQYRIEPNGTFTNLTSGEFELNVFNDYQWLKMFSGDPMISTVNEGYAYVQLDIKNHRTVFFQNCITAFSQHPVIIKQ</sequence>
<protein>
    <submittedName>
        <fullName evidence="1">Uncharacterized protein</fullName>
    </submittedName>
</protein>
<reference evidence="2" key="2">
    <citation type="submission" date="2019-10" db="EMBL/GenBank/DDBJ databases">
        <title>Conservation and host-specific expression of non-tandemly repeated heterogenous ribosome RNA gene in arbuscular mycorrhizal fungi.</title>
        <authorList>
            <person name="Maeda T."/>
            <person name="Kobayashi Y."/>
            <person name="Nakagawa T."/>
            <person name="Ezawa T."/>
            <person name="Yamaguchi K."/>
            <person name="Bino T."/>
            <person name="Nishimoto Y."/>
            <person name="Shigenobu S."/>
            <person name="Kawaguchi M."/>
        </authorList>
    </citation>
    <scope>NUCLEOTIDE SEQUENCE</scope>
    <source>
        <strain evidence="2">HR1</strain>
    </source>
</reference>
<comment type="caution">
    <text evidence="1">The sequence shown here is derived from an EMBL/GenBank/DDBJ whole genome shotgun (WGS) entry which is preliminary data.</text>
</comment>
<dbReference type="EMBL" id="BLAL01000172">
    <property type="protein sequence ID" value="GES87842.1"/>
    <property type="molecule type" value="Genomic_DNA"/>
</dbReference>
<accession>A0A2Z6RCZ6</accession>
<evidence type="ECO:0000313" key="3">
    <source>
        <dbReference type="Proteomes" id="UP000247702"/>
    </source>
</evidence>
<dbReference type="EMBL" id="BEXD01002597">
    <property type="protein sequence ID" value="GBB98832.1"/>
    <property type="molecule type" value="Genomic_DNA"/>
</dbReference>
<dbReference type="STRING" id="94130.A0A2Z6RCZ6"/>
<reference evidence="1 3" key="1">
    <citation type="submission" date="2017-11" db="EMBL/GenBank/DDBJ databases">
        <title>The genome of Rhizophagus clarus HR1 reveals common genetic basis of auxotrophy among arbuscular mycorrhizal fungi.</title>
        <authorList>
            <person name="Kobayashi Y."/>
        </authorList>
    </citation>
    <scope>NUCLEOTIDE SEQUENCE [LARGE SCALE GENOMIC DNA]</scope>
    <source>
        <strain evidence="1 3">HR1</strain>
    </source>
</reference>
<dbReference type="Proteomes" id="UP000247702">
    <property type="component" value="Unassembled WGS sequence"/>
</dbReference>
<proteinExistence type="predicted"/>
<name>A0A2Z6RCZ6_9GLOM</name>
<dbReference type="Proteomes" id="UP000615446">
    <property type="component" value="Unassembled WGS sequence"/>
</dbReference>